<dbReference type="CDD" id="cd12797">
    <property type="entry name" value="M23_peptidase"/>
    <property type="match status" value="1"/>
</dbReference>
<dbReference type="Proteomes" id="UP000190696">
    <property type="component" value="Unassembled WGS sequence"/>
</dbReference>
<evidence type="ECO:0000256" key="1">
    <source>
        <dbReference type="SAM" id="Phobius"/>
    </source>
</evidence>
<evidence type="ECO:0000313" key="5">
    <source>
        <dbReference type="Proteomes" id="UP000190696"/>
    </source>
</evidence>
<keyword evidence="1" id="KW-1133">Transmembrane helix</keyword>
<name>A0A1S9T226_BACMY</name>
<dbReference type="GO" id="GO:0004222">
    <property type="term" value="F:metalloendopeptidase activity"/>
    <property type="evidence" value="ECO:0007669"/>
    <property type="project" value="TreeGrafter"/>
</dbReference>
<proteinExistence type="predicted"/>
<dbReference type="PANTHER" id="PTHR21666:SF270">
    <property type="entry name" value="MUREIN HYDROLASE ACTIVATOR ENVC"/>
    <property type="match status" value="1"/>
</dbReference>
<dbReference type="EMBL" id="MUAI01000030">
    <property type="protein sequence ID" value="OOR03980.1"/>
    <property type="molecule type" value="Genomic_DNA"/>
</dbReference>
<evidence type="ECO:0000259" key="2">
    <source>
        <dbReference type="Pfam" id="PF01551"/>
    </source>
</evidence>
<accession>A0A1S9T226</accession>
<dbReference type="Pfam" id="PF01832">
    <property type="entry name" value="Glucosaminidase"/>
    <property type="match status" value="1"/>
</dbReference>
<keyword evidence="1" id="KW-0472">Membrane</keyword>
<organism evidence="4 5">
    <name type="scientific">Bacillus mycoides</name>
    <dbReference type="NCBI Taxonomy" id="1405"/>
    <lineage>
        <taxon>Bacteria</taxon>
        <taxon>Bacillati</taxon>
        <taxon>Bacillota</taxon>
        <taxon>Bacilli</taxon>
        <taxon>Bacillales</taxon>
        <taxon>Bacillaceae</taxon>
        <taxon>Bacillus</taxon>
        <taxon>Bacillus cereus group</taxon>
    </lineage>
</organism>
<dbReference type="InterPro" id="IPR011055">
    <property type="entry name" value="Dup_hybrid_motif"/>
</dbReference>
<feature type="domain" description="Mannosyl-glycoprotein endo-beta-N-acetylglucosamidase-like" evidence="3">
    <location>
        <begin position="106"/>
        <end position="179"/>
    </location>
</feature>
<feature type="domain" description="M23ase beta-sheet core" evidence="2">
    <location>
        <begin position="267"/>
        <end position="361"/>
    </location>
</feature>
<dbReference type="Pfam" id="PF01551">
    <property type="entry name" value="Peptidase_M23"/>
    <property type="match status" value="1"/>
</dbReference>
<comment type="caution">
    <text evidence="4">The sequence shown here is derived from an EMBL/GenBank/DDBJ whole genome shotgun (WGS) entry which is preliminary data.</text>
</comment>
<feature type="transmembrane region" description="Helical" evidence="1">
    <location>
        <begin position="33"/>
        <end position="57"/>
    </location>
</feature>
<sequence length="376" mass="39855">MKAQIKEHIDEMVQEELVKSTQKKKKKPGKLKIFFFILLAKIFGILLFFSFLVFVLFGQGMGKKEEAPPPSTVQSNGMTVCRPGGKTVTPEEMQPHLGGVFTGQAQSFLNAGTQNQIDPVLLAAIAKLETGNGTSNAVKNYNNPGGLMDPGSSQMKGFQKFATLEEGISAMARNLYKNYIGMGITTIEAIGAKYAPPGAANDPHGTNGLWPILVTKFVGQMGGLSFNCEAGKPGGVVDTGTASSQGFIRPIAQTTITSPFGPRWGTIHKGIDYSCQDGITAIASSKSGVVELAKFGEGGSGFGGYGNVVVINHGNGYWSLYGHMSSITVQEGQNIGVGQQVGVCGRTGQVTGPHLHFEIKTSFKFGQVDPAPFLPQ</sequence>
<dbReference type="InterPro" id="IPR002901">
    <property type="entry name" value="MGlyc_endo_b_GlcNAc-like_dom"/>
</dbReference>
<gene>
    <name evidence="4" type="ORF">BW900_24165</name>
</gene>
<keyword evidence="1" id="KW-0812">Transmembrane</keyword>
<protein>
    <submittedName>
        <fullName evidence="4">Peptidase M23</fullName>
    </submittedName>
</protein>
<evidence type="ECO:0000259" key="3">
    <source>
        <dbReference type="Pfam" id="PF01832"/>
    </source>
</evidence>
<evidence type="ECO:0000313" key="4">
    <source>
        <dbReference type="EMBL" id="OOR03980.1"/>
    </source>
</evidence>
<reference evidence="4 5" key="1">
    <citation type="submission" date="2017-01" db="EMBL/GenBank/DDBJ databases">
        <title>Bacillus cereus isolates.</title>
        <authorList>
            <person name="Beno S.M."/>
        </authorList>
    </citation>
    <scope>NUCLEOTIDE SEQUENCE [LARGE SCALE GENOMIC DNA]</scope>
    <source>
        <strain evidence="4 5">FSL W7-1108</strain>
    </source>
</reference>
<dbReference type="Gene3D" id="2.70.70.10">
    <property type="entry name" value="Glucose Permease (Domain IIA)"/>
    <property type="match status" value="1"/>
</dbReference>
<dbReference type="RefSeq" id="WP_078176900.1">
    <property type="nucleotide sequence ID" value="NZ_MUAI01000030.1"/>
</dbReference>
<dbReference type="InterPro" id="IPR050570">
    <property type="entry name" value="Cell_wall_metabolism_enzyme"/>
</dbReference>
<dbReference type="SUPFAM" id="SSF51261">
    <property type="entry name" value="Duplicated hybrid motif"/>
    <property type="match status" value="1"/>
</dbReference>
<dbReference type="PANTHER" id="PTHR21666">
    <property type="entry name" value="PEPTIDASE-RELATED"/>
    <property type="match status" value="1"/>
</dbReference>
<dbReference type="GO" id="GO:0004040">
    <property type="term" value="F:amidase activity"/>
    <property type="evidence" value="ECO:0007669"/>
    <property type="project" value="InterPro"/>
</dbReference>
<dbReference type="InterPro" id="IPR016047">
    <property type="entry name" value="M23ase_b-sheet_dom"/>
</dbReference>
<dbReference type="AlphaFoldDB" id="A0A1S9T226"/>